<reference evidence="5" key="1">
    <citation type="submission" date="2024-02" db="UniProtKB">
        <authorList>
            <consortium name="WormBaseParasite"/>
        </authorList>
    </citation>
    <scope>IDENTIFICATION</scope>
</reference>
<dbReference type="Gene3D" id="1.10.225.10">
    <property type="entry name" value="Saposin-like"/>
    <property type="match status" value="1"/>
</dbReference>
<organism evidence="4 5">
    <name type="scientific">Mesorhabditis belari</name>
    <dbReference type="NCBI Taxonomy" id="2138241"/>
    <lineage>
        <taxon>Eukaryota</taxon>
        <taxon>Metazoa</taxon>
        <taxon>Ecdysozoa</taxon>
        <taxon>Nematoda</taxon>
        <taxon>Chromadorea</taxon>
        <taxon>Rhabditida</taxon>
        <taxon>Rhabditina</taxon>
        <taxon>Rhabditomorpha</taxon>
        <taxon>Rhabditoidea</taxon>
        <taxon>Rhabditidae</taxon>
        <taxon>Mesorhabditinae</taxon>
        <taxon>Mesorhabditis</taxon>
    </lineage>
</organism>
<feature type="domain" description="Saposin B-type" evidence="3">
    <location>
        <begin position="25"/>
        <end position="107"/>
    </location>
</feature>
<dbReference type="PROSITE" id="PS50015">
    <property type="entry name" value="SAP_B"/>
    <property type="match status" value="1"/>
</dbReference>
<protein>
    <submittedName>
        <fullName evidence="5">Saposin B-type domain-containing protein</fullName>
    </submittedName>
</protein>
<keyword evidence="1" id="KW-1015">Disulfide bond</keyword>
<dbReference type="InterPro" id="IPR008139">
    <property type="entry name" value="SaposinB_dom"/>
</dbReference>
<name>A0AAF3ENE4_9BILA</name>
<accession>A0AAF3ENE4</accession>
<evidence type="ECO:0000256" key="2">
    <source>
        <dbReference type="SAM" id="SignalP"/>
    </source>
</evidence>
<proteinExistence type="predicted"/>
<feature type="signal peptide" evidence="2">
    <location>
        <begin position="1"/>
        <end position="16"/>
    </location>
</feature>
<keyword evidence="4" id="KW-1185">Reference proteome</keyword>
<keyword evidence="2" id="KW-0732">Signal</keyword>
<dbReference type="Proteomes" id="UP000887575">
    <property type="component" value="Unassembled WGS sequence"/>
</dbReference>
<dbReference type="SMART" id="SM00741">
    <property type="entry name" value="SapB"/>
    <property type="match status" value="1"/>
</dbReference>
<evidence type="ECO:0000313" key="5">
    <source>
        <dbReference type="WBParaSite" id="MBELARI_LOCUS15499"/>
    </source>
</evidence>
<feature type="chain" id="PRO_5042222286" evidence="2">
    <location>
        <begin position="17"/>
        <end position="107"/>
    </location>
</feature>
<evidence type="ECO:0000259" key="3">
    <source>
        <dbReference type="PROSITE" id="PS50015"/>
    </source>
</evidence>
<evidence type="ECO:0000313" key="4">
    <source>
        <dbReference type="Proteomes" id="UP000887575"/>
    </source>
</evidence>
<dbReference type="AlphaFoldDB" id="A0AAF3ENE4"/>
<sequence length="107" mass="12114">MKYLIALIALSTVVLTQRPTGPQPTYSPCQICYYIVSQAEHHLHRGRVEKGELQIALLEECESLRRYQGYQAVQTCVQMVDDNINTILNDVNANKNVTTICQDISQC</sequence>
<dbReference type="WBParaSite" id="MBELARI_LOCUS15499">
    <property type="protein sequence ID" value="MBELARI_LOCUS15499"/>
    <property type="gene ID" value="MBELARI_LOCUS15499"/>
</dbReference>
<dbReference type="InterPro" id="IPR011001">
    <property type="entry name" value="Saposin-like"/>
</dbReference>
<evidence type="ECO:0000256" key="1">
    <source>
        <dbReference type="ARBA" id="ARBA00023157"/>
    </source>
</evidence>
<dbReference type="SUPFAM" id="SSF47862">
    <property type="entry name" value="Saposin"/>
    <property type="match status" value="1"/>
</dbReference>